<dbReference type="GO" id="GO:0006623">
    <property type="term" value="P:protein targeting to vacuole"/>
    <property type="evidence" value="ECO:0007669"/>
    <property type="project" value="TreeGrafter"/>
</dbReference>
<dbReference type="InterPro" id="IPR011989">
    <property type="entry name" value="ARM-like"/>
</dbReference>
<evidence type="ECO:0000256" key="9">
    <source>
        <dbReference type="PROSITE-ProRule" id="PRU00103"/>
    </source>
</evidence>
<feature type="repeat" description="HEAT" evidence="9">
    <location>
        <begin position="438"/>
        <end position="469"/>
    </location>
</feature>
<dbReference type="GO" id="GO:0016236">
    <property type="term" value="P:macroautophagy"/>
    <property type="evidence" value="ECO:0007669"/>
    <property type="project" value="InterPro"/>
</dbReference>
<dbReference type="InterPro" id="IPR036322">
    <property type="entry name" value="WD40_repeat_dom_sf"/>
</dbReference>
<dbReference type="GO" id="GO:0005524">
    <property type="term" value="F:ATP binding"/>
    <property type="evidence" value="ECO:0007669"/>
    <property type="project" value="UniProtKB-KW"/>
</dbReference>
<dbReference type="CDD" id="cd13980">
    <property type="entry name" value="STKc_Vps15"/>
    <property type="match status" value="1"/>
</dbReference>
<name>A0A2P7YQ55_9PEZI</name>
<keyword evidence="7" id="KW-0418">Kinase</keyword>
<dbReference type="Gene3D" id="2.130.10.10">
    <property type="entry name" value="YVTN repeat-like/Quinoprotein amine dehydrogenase"/>
    <property type="match status" value="2"/>
</dbReference>
<proteinExistence type="predicted"/>
<dbReference type="PROSITE" id="PS50294">
    <property type="entry name" value="WD_REPEATS_REGION"/>
    <property type="match status" value="1"/>
</dbReference>
<dbReference type="GO" id="GO:0071561">
    <property type="term" value="C:nucleus-vacuole junction"/>
    <property type="evidence" value="ECO:0007669"/>
    <property type="project" value="TreeGrafter"/>
</dbReference>
<dbReference type="Gene3D" id="1.25.10.10">
    <property type="entry name" value="Leucine-rich Repeat Variant"/>
    <property type="match status" value="1"/>
</dbReference>
<dbReference type="FunFam" id="1.10.510.10:FF:000497">
    <property type="entry name" value="Phosphoinositide 3-kinase regulatory subunit"/>
    <property type="match status" value="1"/>
</dbReference>
<dbReference type="Pfam" id="PF00069">
    <property type="entry name" value="Pkinase"/>
    <property type="match status" value="1"/>
</dbReference>
<keyword evidence="2" id="KW-0723">Serine/threonine-protein kinase</keyword>
<dbReference type="InterPro" id="IPR045162">
    <property type="entry name" value="Vps15-like"/>
</dbReference>
<feature type="compositionally biased region" description="Low complexity" evidence="11">
    <location>
        <begin position="1406"/>
        <end position="1425"/>
    </location>
</feature>
<dbReference type="InterPro" id="IPR000719">
    <property type="entry name" value="Prot_kinase_dom"/>
</dbReference>
<keyword evidence="5" id="KW-0677">Repeat</keyword>
<dbReference type="SUPFAM" id="SSF48371">
    <property type="entry name" value="ARM repeat"/>
    <property type="match status" value="1"/>
</dbReference>
<dbReference type="PANTHER" id="PTHR17583">
    <property type="entry name" value="PHOSPHOINOSITIDE 3-KINASE REGULATORY SUBUNIT 4"/>
    <property type="match status" value="1"/>
</dbReference>
<dbReference type="STRING" id="40998.A0A2P7YQ55"/>
<evidence type="ECO:0000256" key="5">
    <source>
        <dbReference type="ARBA" id="ARBA00022737"/>
    </source>
</evidence>
<dbReference type="PANTHER" id="PTHR17583:SF0">
    <property type="entry name" value="PHOSPHOINOSITIDE 3-KINASE REGULATORY SUBUNIT 4"/>
    <property type="match status" value="1"/>
</dbReference>
<dbReference type="Gene3D" id="1.10.510.10">
    <property type="entry name" value="Transferase(Phosphotransferase) domain 1"/>
    <property type="match status" value="1"/>
</dbReference>
<dbReference type="InterPro" id="IPR016024">
    <property type="entry name" value="ARM-type_fold"/>
</dbReference>
<evidence type="ECO:0000256" key="11">
    <source>
        <dbReference type="SAM" id="MobiDB-lite"/>
    </source>
</evidence>
<dbReference type="GO" id="GO:0005770">
    <property type="term" value="C:late endosome"/>
    <property type="evidence" value="ECO:0007669"/>
    <property type="project" value="TreeGrafter"/>
</dbReference>
<feature type="region of interest" description="Disordered" evidence="11">
    <location>
        <begin position="1401"/>
        <end position="1439"/>
    </location>
</feature>
<evidence type="ECO:0000256" key="4">
    <source>
        <dbReference type="ARBA" id="ARBA00022679"/>
    </source>
</evidence>
<dbReference type="GO" id="GO:0034271">
    <property type="term" value="C:phosphatidylinositol 3-kinase complex, class III, type I"/>
    <property type="evidence" value="ECO:0007669"/>
    <property type="project" value="TreeGrafter"/>
</dbReference>
<dbReference type="InterPro" id="IPR021133">
    <property type="entry name" value="HEAT_type_2"/>
</dbReference>
<dbReference type="InterPro" id="IPR055231">
    <property type="entry name" value="2AA_helical"/>
</dbReference>
<evidence type="ECO:0000256" key="10">
    <source>
        <dbReference type="PROSITE-ProRule" id="PRU00221"/>
    </source>
</evidence>
<dbReference type="GO" id="GO:0034272">
    <property type="term" value="C:phosphatidylinositol 3-kinase complex, class III, type II"/>
    <property type="evidence" value="ECO:0007669"/>
    <property type="project" value="TreeGrafter"/>
</dbReference>
<dbReference type="PROSITE" id="PS00108">
    <property type="entry name" value="PROTEIN_KINASE_ST"/>
    <property type="match status" value="1"/>
</dbReference>
<evidence type="ECO:0000256" key="8">
    <source>
        <dbReference type="ARBA" id="ARBA00022840"/>
    </source>
</evidence>
<evidence type="ECO:0000256" key="7">
    <source>
        <dbReference type="ARBA" id="ARBA00022777"/>
    </source>
</evidence>
<feature type="region of interest" description="Disordered" evidence="11">
    <location>
        <begin position="1526"/>
        <end position="1564"/>
    </location>
</feature>
<dbReference type="EC" id="2.7.11.1" evidence="1"/>
<feature type="compositionally biased region" description="Polar residues" evidence="11">
    <location>
        <begin position="912"/>
        <end position="931"/>
    </location>
</feature>
<feature type="repeat" description="WD" evidence="10">
    <location>
        <begin position="1116"/>
        <end position="1157"/>
    </location>
</feature>
<protein>
    <recommendedName>
        <fullName evidence="1">non-specific serine/threonine protein kinase</fullName>
        <ecNumber evidence="1">2.7.11.1</ecNumber>
    </recommendedName>
</protein>
<keyword evidence="8" id="KW-0067">ATP-binding</keyword>
<dbReference type="GO" id="GO:0004674">
    <property type="term" value="F:protein serine/threonine kinase activity"/>
    <property type="evidence" value="ECO:0007669"/>
    <property type="project" value="UniProtKB-KW"/>
</dbReference>
<dbReference type="EMBL" id="NHZQ01000404">
    <property type="protein sequence ID" value="PSK38092.1"/>
    <property type="molecule type" value="Genomic_DNA"/>
</dbReference>
<feature type="domain" description="Protein kinase" evidence="12">
    <location>
        <begin position="25"/>
        <end position="302"/>
    </location>
</feature>
<evidence type="ECO:0000256" key="1">
    <source>
        <dbReference type="ARBA" id="ARBA00012513"/>
    </source>
</evidence>
<comment type="caution">
    <text evidence="13">The sequence shown here is derived from an EMBL/GenBank/DDBJ whole genome shotgun (WGS) entry which is preliminary data.</text>
</comment>
<feature type="compositionally biased region" description="Polar residues" evidence="11">
    <location>
        <begin position="1036"/>
        <end position="1052"/>
    </location>
</feature>
<sequence>MGQGYSAINPSAGSAGIDSPEVADLEYERTLLGARFLKTIRARHKDGVVVVKVYTKPFGALKLDERIQELIHERRELAEVPNALPYHRLIETSTSAYLVRQYVHSSLYDRISTNPPLEDIERKWIAFQLLCAVRDCHARNIYHGDIKTENMLVTSWNWLYLTDFAASIKPHFLPEDNPVDYTLYYDTTVRRICYIAPERFTTTHETSDEHENLQWAMDIFSVGCVIAELFTEKPTFTLTQLFRYRKGDFDPSHGFLGSIKDDHIREMVTHMISIDPNDRYSAQEYLDFWKEKAFPLYFYTFLHQYTHLITDPTSGQKPVVAGKSNTGGSDDRIDRIYNDYDKISYALGFDNSVPDILDSTPRKTLNLHLFPMQVDIPDNRHTAADRAGPDSDNGALLFSNIVIASLRSTARATSRLKGCELLLTFGEHLTDEAKLDRVLPYAMALLEDDVPAVRISALRTITQLLSLVTVLSPMNAFIFPRYILPRLSKFVSSATFNEHPPIRATYAACLADLANTASRFLDMTQALRADGSLPSIDPEAEDDVAAYAAYQLSYDVTREELIQQFEAQTKIFLTDADPAVRRAFLGSVGGLCLFFGDSLASDLILTHLNTYLNDEDWTLKCALCETIVGVAAFIGGASLEDFILPLLIQALTDPEEMVTEQVIRSLASMAKLGLFQRWIVLELVLIVVRFTLHPNHWIREAAAQFVSNAASQLSYADFRSLIEPLIRPVLKVDVPDAEENTMLDSLKKPLPRAAMDLARVWAVRSEKGTFWKPAQKAKSFSFDASSNKTLMDLYRGVTSLTPTKSAKSDEDEQWMTRMRNAGMRAEDETKLLALRDYIWRVVIRTGKEGPDSSSSPFNHIISLTSLKVPLQNVLFDDDLRYYDQIAGRQDAEQKGKTTTLVEALSEATTATGSLNDVRSAAGSRTLSNKPSVETERPTSRASSDVSQSTATTRTPSTALRIDGRATAARAVSSEHMLSSSPASQLSSGSRGHVHARNRESAIGLMKRGDTMKASAETGTDSANAVGRVDVPMSGRATPNTMTPSDRSPSGRTAHTYDGGDPTVQKYLDNVYTSNFPIDLAEFGPRIQSVKRAQIANSTGHDPSGRWRPQGLLVAAIGEHTDQVNSIAVSPDHIFFVTGSADGTVRVWDVSRLERNITHRARQVHRHRSGAPITSLCFVENSHCFISCASDGSINVVKVDVTESAGTTRYGKLQVLRDWTIPAANSQTEGDAEHAIAVDHFRDNNQSQCVLLTSRSRFLNVDLRHMTLSYSFSNPVSHGTPTAFVVHRRRQWLLIGTSHGVLDLWDIRFRLRLRSWTFRDPSPITKLAMHPGRRNSHRMRICISGGTSPGHVSIWDIEKPTCLELYAALHSINPTSSQDPKISARDLALIPLDDEHESHQLDHFVHPPTSTPSQPTSPTRAPAARSNHPARPSSKTHIPGSTRDFIIQMHHPSPTDVSTSANDSRHHFLLTAGPEWKTRFWDPEKLGNSAVVNSGAIEGFSAANESEGMNVVAERAGAETRVYFDTVSGGSSGEGKASGAASVSSSPAKRRGAGERSVSSAGGRGVRESRYDVIRNSAHYLLKGHRDEITSLALVERPFGMVVTGDRGGGLYVFQ</sequence>
<dbReference type="InterPro" id="IPR008271">
    <property type="entry name" value="Ser/Thr_kinase_AS"/>
</dbReference>
<gene>
    <name evidence="13" type="ORF">B9Z65_1283</name>
</gene>
<evidence type="ECO:0000256" key="6">
    <source>
        <dbReference type="ARBA" id="ARBA00022741"/>
    </source>
</evidence>
<organism evidence="13 14">
    <name type="scientific">Elsinoe australis</name>
    <dbReference type="NCBI Taxonomy" id="40998"/>
    <lineage>
        <taxon>Eukaryota</taxon>
        <taxon>Fungi</taxon>
        <taxon>Dikarya</taxon>
        <taxon>Ascomycota</taxon>
        <taxon>Pezizomycotina</taxon>
        <taxon>Dothideomycetes</taxon>
        <taxon>Dothideomycetidae</taxon>
        <taxon>Myriangiales</taxon>
        <taxon>Elsinoaceae</taxon>
        <taxon>Elsinoe</taxon>
    </lineage>
</organism>
<keyword evidence="6" id="KW-0547">Nucleotide-binding</keyword>
<evidence type="ECO:0000256" key="2">
    <source>
        <dbReference type="ARBA" id="ARBA00022527"/>
    </source>
</evidence>
<dbReference type="Pfam" id="PF22956">
    <property type="entry name" value="VPS15-like_hel"/>
    <property type="match status" value="1"/>
</dbReference>
<reference evidence="13 14" key="1">
    <citation type="submission" date="2017-05" db="EMBL/GenBank/DDBJ databases">
        <title>Draft genome sequence of Elsinoe australis.</title>
        <authorList>
            <person name="Cheng Q."/>
        </authorList>
    </citation>
    <scope>NUCLEOTIDE SEQUENCE [LARGE SCALE GENOMIC DNA]</scope>
    <source>
        <strain evidence="13 14">NL1</strain>
    </source>
</reference>
<feature type="compositionally biased region" description="Low complexity" evidence="11">
    <location>
        <begin position="1533"/>
        <end position="1546"/>
    </location>
</feature>
<feature type="compositionally biased region" description="Low complexity" evidence="11">
    <location>
        <begin position="978"/>
        <end position="989"/>
    </location>
</feature>
<dbReference type="OrthoDB" id="242910at2759"/>
<dbReference type="PROSITE" id="PS50082">
    <property type="entry name" value="WD_REPEATS_2"/>
    <property type="match status" value="1"/>
</dbReference>
<dbReference type="Proteomes" id="UP000243723">
    <property type="component" value="Unassembled WGS sequence"/>
</dbReference>
<feature type="compositionally biased region" description="Polar residues" evidence="11">
    <location>
        <begin position="939"/>
        <end position="957"/>
    </location>
</feature>
<dbReference type="GO" id="GO:0045324">
    <property type="term" value="P:late endosome to vacuole transport"/>
    <property type="evidence" value="ECO:0007669"/>
    <property type="project" value="InterPro"/>
</dbReference>
<feature type="region of interest" description="Disordered" evidence="11">
    <location>
        <begin position="912"/>
        <end position="1060"/>
    </location>
</feature>
<dbReference type="SMART" id="SM00320">
    <property type="entry name" value="WD40"/>
    <property type="match status" value="5"/>
</dbReference>
<keyword evidence="4" id="KW-0808">Transferase</keyword>
<dbReference type="PROSITE" id="PS50077">
    <property type="entry name" value="HEAT_REPEAT"/>
    <property type="match status" value="1"/>
</dbReference>
<dbReference type="InterPro" id="IPR011009">
    <property type="entry name" value="Kinase-like_dom_sf"/>
</dbReference>
<evidence type="ECO:0000313" key="13">
    <source>
        <dbReference type="EMBL" id="PSK38092.1"/>
    </source>
</evidence>
<dbReference type="InterPro" id="IPR015943">
    <property type="entry name" value="WD40/YVTN_repeat-like_dom_sf"/>
</dbReference>
<evidence type="ECO:0000313" key="14">
    <source>
        <dbReference type="Proteomes" id="UP000243723"/>
    </source>
</evidence>
<evidence type="ECO:0000256" key="3">
    <source>
        <dbReference type="ARBA" id="ARBA00022574"/>
    </source>
</evidence>
<dbReference type="InterPro" id="IPR001680">
    <property type="entry name" value="WD40_rpt"/>
</dbReference>
<dbReference type="SMART" id="SM00220">
    <property type="entry name" value="S_TKc"/>
    <property type="match status" value="1"/>
</dbReference>
<dbReference type="SUPFAM" id="SSF56112">
    <property type="entry name" value="Protein kinase-like (PK-like)"/>
    <property type="match status" value="1"/>
</dbReference>
<accession>A0A2P7YQ55</accession>
<dbReference type="PROSITE" id="PS50011">
    <property type="entry name" value="PROTEIN_KINASE_DOM"/>
    <property type="match status" value="1"/>
</dbReference>
<dbReference type="Pfam" id="PF00400">
    <property type="entry name" value="WD40"/>
    <property type="match status" value="2"/>
</dbReference>
<keyword evidence="14" id="KW-1185">Reference proteome</keyword>
<dbReference type="SUPFAM" id="SSF50978">
    <property type="entry name" value="WD40 repeat-like"/>
    <property type="match status" value="1"/>
</dbReference>
<keyword evidence="3 10" id="KW-0853">WD repeat</keyword>
<evidence type="ECO:0000259" key="12">
    <source>
        <dbReference type="PROSITE" id="PS50011"/>
    </source>
</evidence>